<evidence type="ECO:0000313" key="5">
    <source>
        <dbReference type="EMBL" id="MCJ2544449.1"/>
    </source>
</evidence>
<dbReference type="InterPro" id="IPR015856">
    <property type="entry name" value="ABC_transpr_CbiO/EcfA_su"/>
</dbReference>
<keyword evidence="3 5" id="KW-0067">ATP-binding</keyword>
<evidence type="ECO:0000256" key="3">
    <source>
        <dbReference type="ARBA" id="ARBA00022840"/>
    </source>
</evidence>
<dbReference type="PANTHER" id="PTHR43514">
    <property type="entry name" value="ABC TRANSPORTER I FAMILY MEMBER 10"/>
    <property type="match status" value="1"/>
</dbReference>
<dbReference type="EMBL" id="JAFIRA010000066">
    <property type="protein sequence ID" value="MCJ2544449.1"/>
    <property type="molecule type" value="Genomic_DNA"/>
</dbReference>
<gene>
    <name evidence="5" type="ORF">JX360_16305</name>
</gene>
<evidence type="ECO:0000313" key="6">
    <source>
        <dbReference type="Proteomes" id="UP000830835"/>
    </source>
</evidence>
<organism evidence="5 6">
    <name type="scientific">Thermostichus vulcanus str. 'Rupite'</name>
    <dbReference type="NCBI Taxonomy" id="2813851"/>
    <lineage>
        <taxon>Bacteria</taxon>
        <taxon>Bacillati</taxon>
        <taxon>Cyanobacteriota</taxon>
        <taxon>Cyanophyceae</taxon>
        <taxon>Thermostichales</taxon>
        <taxon>Thermostichaceae</taxon>
        <taxon>Thermostichus</taxon>
    </lineage>
</organism>
<dbReference type="InterPro" id="IPR003593">
    <property type="entry name" value="AAA+_ATPase"/>
</dbReference>
<name>A0ABT0CF87_THEVL</name>
<keyword evidence="1" id="KW-0813">Transport</keyword>
<dbReference type="InterPro" id="IPR027417">
    <property type="entry name" value="P-loop_NTPase"/>
</dbReference>
<protein>
    <submittedName>
        <fullName evidence="5">ABC transporter ATP-binding protein</fullName>
    </submittedName>
</protein>
<dbReference type="InterPro" id="IPR050334">
    <property type="entry name" value="Molybdenum_import_ModC"/>
</dbReference>
<dbReference type="CDD" id="cd03225">
    <property type="entry name" value="ABC_cobalt_CbiO_domain1"/>
    <property type="match status" value="1"/>
</dbReference>
<keyword evidence="6" id="KW-1185">Reference proteome</keyword>
<keyword evidence="2" id="KW-0547">Nucleotide-binding</keyword>
<proteinExistence type="predicted"/>
<feature type="domain" description="ABC transporter" evidence="4">
    <location>
        <begin position="6"/>
        <end position="223"/>
    </location>
</feature>
<evidence type="ECO:0000259" key="4">
    <source>
        <dbReference type="PROSITE" id="PS50893"/>
    </source>
</evidence>
<dbReference type="SMART" id="SM00382">
    <property type="entry name" value="AAA"/>
    <property type="match status" value="1"/>
</dbReference>
<dbReference type="InterPro" id="IPR017871">
    <property type="entry name" value="ABC_transporter-like_CS"/>
</dbReference>
<dbReference type="GO" id="GO:0005524">
    <property type="term" value="F:ATP binding"/>
    <property type="evidence" value="ECO:0007669"/>
    <property type="project" value="UniProtKB-KW"/>
</dbReference>
<dbReference type="RefSeq" id="WP_244353041.1">
    <property type="nucleotide sequence ID" value="NZ_JAFIRA010000066.1"/>
</dbReference>
<dbReference type="InterPro" id="IPR003439">
    <property type="entry name" value="ABC_transporter-like_ATP-bd"/>
</dbReference>
<sequence>MSKVAIRVEHLTFAWPGRPPVLKECSFSIPTGELWMLLGPNGSGKSTLLQLLSGALTYPKPLSGHLEINGRLGYVFQNPDHQLFMPTVGADVAFGLGAEPLTLVEIRQRVETALGQVGLSHMIRRPIHGLSGGQKQRVAVAGALARRAQVLLLDEPTALLDPDSQADLVQCIRQLVDQEGITALWVTHRLAELEWADGAIFLSEGQVRQQGSAQMVRQQIGQLFGA</sequence>
<accession>A0ABT0CF87</accession>
<evidence type="ECO:0000256" key="1">
    <source>
        <dbReference type="ARBA" id="ARBA00022448"/>
    </source>
</evidence>
<dbReference type="PROSITE" id="PS00211">
    <property type="entry name" value="ABC_TRANSPORTER_1"/>
    <property type="match status" value="1"/>
</dbReference>
<evidence type="ECO:0000256" key="2">
    <source>
        <dbReference type="ARBA" id="ARBA00022741"/>
    </source>
</evidence>
<dbReference type="PANTHER" id="PTHR43514:SF1">
    <property type="entry name" value="SULFATE_THIOSULFATE IMPORT ATP-BINDING PROTEIN CYSA"/>
    <property type="match status" value="1"/>
</dbReference>
<comment type="caution">
    <text evidence="5">The sequence shown here is derived from an EMBL/GenBank/DDBJ whole genome shotgun (WGS) entry which is preliminary data.</text>
</comment>
<dbReference type="Proteomes" id="UP000830835">
    <property type="component" value="Unassembled WGS sequence"/>
</dbReference>
<dbReference type="PROSITE" id="PS50893">
    <property type="entry name" value="ABC_TRANSPORTER_2"/>
    <property type="match status" value="1"/>
</dbReference>
<dbReference type="Pfam" id="PF00005">
    <property type="entry name" value="ABC_tran"/>
    <property type="match status" value="1"/>
</dbReference>
<dbReference type="Gene3D" id="3.40.50.300">
    <property type="entry name" value="P-loop containing nucleotide triphosphate hydrolases"/>
    <property type="match status" value="1"/>
</dbReference>
<dbReference type="SUPFAM" id="SSF52540">
    <property type="entry name" value="P-loop containing nucleoside triphosphate hydrolases"/>
    <property type="match status" value="1"/>
</dbReference>
<reference evidence="5" key="1">
    <citation type="submission" date="2021-02" db="EMBL/GenBank/DDBJ databases">
        <title>The CRISPR/cas machinery reduction and long-range gene transfer in the hot spring cyanobacterium Synechococcus.</title>
        <authorList>
            <person name="Dvorak P."/>
            <person name="Jahodarova E."/>
            <person name="Hasler P."/>
            <person name="Poulickova A."/>
        </authorList>
    </citation>
    <scope>NUCLEOTIDE SEQUENCE</scope>
    <source>
        <strain evidence="5">Rupite</strain>
    </source>
</reference>